<dbReference type="GO" id="GO:0071973">
    <property type="term" value="P:bacterial-type flagellum-dependent cell motility"/>
    <property type="evidence" value="ECO:0007669"/>
    <property type="project" value="TreeGrafter"/>
</dbReference>
<evidence type="ECO:0000256" key="3">
    <source>
        <dbReference type="ARBA" id="ARBA00022490"/>
    </source>
</evidence>
<dbReference type="PANTHER" id="PTHR34773:SF1">
    <property type="entry name" value="FLAGELLAR SECRETION CHAPERONE FLIS"/>
    <property type="match status" value="1"/>
</dbReference>
<proteinExistence type="inferred from homology"/>
<dbReference type="SUPFAM" id="SSF101116">
    <property type="entry name" value="Flagellar export chaperone FliS"/>
    <property type="match status" value="1"/>
</dbReference>
<gene>
    <name evidence="6" type="ORF">EBAPG3_009800</name>
</gene>
<dbReference type="eggNOG" id="COG1516">
    <property type="taxonomic scope" value="Bacteria"/>
</dbReference>
<dbReference type="NCBIfam" id="TIGR00208">
    <property type="entry name" value="fliS"/>
    <property type="match status" value="1"/>
</dbReference>
<dbReference type="OrthoDB" id="9792010at2"/>
<reference evidence="6 7" key="1">
    <citation type="journal article" date="2015" name="Int. J. Syst. Evol. Microbiol.">
        <title>Nitrosospira lacus sp. nov., a psychrotolerant, ammonia-oxidizing bacterium from sandy lake sediment.</title>
        <authorList>
            <person name="Urakawa H."/>
            <person name="Garcia J.C."/>
            <person name="Nielsen J.L."/>
            <person name="Le V.Q."/>
            <person name="Kozlowski J.A."/>
            <person name="Stein L.Y."/>
            <person name="Lim C.K."/>
            <person name="Pommerening-Roser A."/>
            <person name="Martens-Habbena W."/>
            <person name="Stahl D.A."/>
            <person name="Klotz M.G."/>
        </authorList>
    </citation>
    <scope>NUCLEOTIDE SEQUENCE [LARGE SCALE GENOMIC DNA]</scope>
    <source>
        <strain evidence="6 7">APG3</strain>
    </source>
</reference>
<evidence type="ECO:0000313" key="6">
    <source>
        <dbReference type="EMBL" id="ARO88040.1"/>
    </source>
</evidence>
<dbReference type="Gene3D" id="1.20.120.340">
    <property type="entry name" value="Flagellar protein FliS"/>
    <property type="match status" value="1"/>
</dbReference>
<dbReference type="PANTHER" id="PTHR34773">
    <property type="entry name" value="FLAGELLAR SECRETION CHAPERONE FLIS"/>
    <property type="match status" value="1"/>
</dbReference>
<keyword evidence="6" id="KW-0966">Cell projection</keyword>
<comment type="subcellular location">
    <subcellularLocation>
        <location evidence="1">Cytoplasm</location>
        <location evidence="1">Cytosol</location>
    </subcellularLocation>
</comment>
<evidence type="ECO:0000256" key="4">
    <source>
        <dbReference type="ARBA" id="ARBA00022795"/>
    </source>
</evidence>
<comment type="similarity">
    <text evidence="2">Belongs to the FliS family.</text>
</comment>
<dbReference type="KEGG" id="nlc:EBAPG3_009800"/>
<keyword evidence="3" id="KW-0963">Cytoplasm</keyword>
<evidence type="ECO:0000256" key="1">
    <source>
        <dbReference type="ARBA" id="ARBA00004514"/>
    </source>
</evidence>
<dbReference type="GO" id="GO:0044780">
    <property type="term" value="P:bacterial-type flagellum assembly"/>
    <property type="evidence" value="ECO:0007669"/>
    <property type="project" value="InterPro"/>
</dbReference>
<dbReference type="AlphaFoldDB" id="A0A1W6SQF5"/>
<dbReference type="EMBL" id="CP021106">
    <property type="protein sequence ID" value="ARO88040.1"/>
    <property type="molecule type" value="Genomic_DNA"/>
</dbReference>
<dbReference type="InterPro" id="IPR036584">
    <property type="entry name" value="FliS_sf"/>
</dbReference>
<dbReference type="InterPro" id="IPR003713">
    <property type="entry name" value="FliS"/>
</dbReference>
<dbReference type="RefSeq" id="WP_004178704.1">
    <property type="nucleotide sequence ID" value="NZ_CP021106.3"/>
</dbReference>
<keyword evidence="6" id="KW-0969">Cilium</keyword>
<keyword evidence="4" id="KW-1005">Bacterial flagellum biogenesis</keyword>
<protein>
    <submittedName>
        <fullName evidence="6">Flagellar protein FliS</fullName>
    </submittedName>
</protein>
<evidence type="ECO:0000313" key="7">
    <source>
        <dbReference type="Proteomes" id="UP000012179"/>
    </source>
</evidence>
<organism evidence="6 7">
    <name type="scientific">Nitrosospira lacus</name>
    <dbReference type="NCBI Taxonomy" id="1288494"/>
    <lineage>
        <taxon>Bacteria</taxon>
        <taxon>Pseudomonadati</taxon>
        <taxon>Pseudomonadota</taxon>
        <taxon>Betaproteobacteria</taxon>
        <taxon>Nitrosomonadales</taxon>
        <taxon>Nitrosomonadaceae</taxon>
        <taxon>Nitrosospira</taxon>
    </lineage>
</organism>
<dbReference type="Proteomes" id="UP000012179">
    <property type="component" value="Chromosome"/>
</dbReference>
<evidence type="ECO:0000256" key="5">
    <source>
        <dbReference type="ARBA" id="ARBA00023186"/>
    </source>
</evidence>
<sequence>MYTASGYGIHGVSAYARVGLETGVIAASPHKLILMLFEGARIALSSALIHMKNGEITSKGQAISKAIAIIGSGLQASLDVKAGGELAQQLHALYDYMNRRLLQANLHNKPEYIEEVVRLLGELNEAWEAIGLSPMPQAEHPGVQAAGLAAGYGQA</sequence>
<keyword evidence="7" id="KW-1185">Reference proteome</keyword>
<dbReference type="CDD" id="cd16098">
    <property type="entry name" value="FliS"/>
    <property type="match status" value="1"/>
</dbReference>
<keyword evidence="5" id="KW-0143">Chaperone</keyword>
<dbReference type="GO" id="GO:0005829">
    <property type="term" value="C:cytosol"/>
    <property type="evidence" value="ECO:0007669"/>
    <property type="project" value="UniProtKB-SubCell"/>
</dbReference>
<name>A0A1W6SQF5_9PROT</name>
<accession>A0A1W6SQF5</accession>
<dbReference type="Pfam" id="PF02561">
    <property type="entry name" value="FliS"/>
    <property type="match status" value="1"/>
</dbReference>
<evidence type="ECO:0000256" key="2">
    <source>
        <dbReference type="ARBA" id="ARBA00008787"/>
    </source>
</evidence>
<keyword evidence="6" id="KW-0282">Flagellum</keyword>